<dbReference type="Pfam" id="PF13380">
    <property type="entry name" value="CoA_binding_2"/>
    <property type="match status" value="1"/>
</dbReference>
<dbReference type="Pfam" id="PF19045">
    <property type="entry name" value="Ligase_CoA_2"/>
    <property type="match status" value="1"/>
</dbReference>
<dbReference type="SUPFAM" id="SSF52210">
    <property type="entry name" value="Succinyl-CoA synthetase domains"/>
    <property type="match status" value="2"/>
</dbReference>
<keyword evidence="1" id="KW-0436">Ligase</keyword>
<protein>
    <submittedName>
        <fullName evidence="5">Acyl-CoA synthetase (NDP forming)</fullName>
    </submittedName>
</protein>
<gene>
    <name evidence="5" type="ORF">B1B_10289</name>
</gene>
<dbReference type="PANTHER" id="PTHR43334">
    <property type="entry name" value="ACETATE--COA LIGASE [ADP-FORMING]"/>
    <property type="match status" value="1"/>
</dbReference>
<feature type="non-terminal residue" evidence="5">
    <location>
        <position position="397"/>
    </location>
</feature>
<dbReference type="InterPro" id="IPR043938">
    <property type="entry name" value="Ligase_CoA_dom"/>
</dbReference>
<evidence type="ECO:0000256" key="3">
    <source>
        <dbReference type="ARBA" id="ARBA00022840"/>
    </source>
</evidence>
<dbReference type="Pfam" id="PF13607">
    <property type="entry name" value="Succ_CoA_lig"/>
    <property type="match status" value="1"/>
</dbReference>
<keyword evidence="3" id="KW-0067">ATP-binding</keyword>
<dbReference type="Gene3D" id="3.40.50.720">
    <property type="entry name" value="NAD(P)-binding Rossmann-like Domain"/>
    <property type="match status" value="1"/>
</dbReference>
<dbReference type="SUPFAM" id="SSF51735">
    <property type="entry name" value="NAD(P)-binding Rossmann-fold domains"/>
    <property type="match status" value="1"/>
</dbReference>
<reference evidence="5" key="1">
    <citation type="submission" date="2013-08" db="EMBL/GenBank/DDBJ databases">
        <authorList>
            <person name="Mendez C."/>
            <person name="Richter M."/>
            <person name="Ferrer M."/>
            <person name="Sanchez J."/>
        </authorList>
    </citation>
    <scope>NUCLEOTIDE SEQUENCE</scope>
</reference>
<dbReference type="GO" id="GO:0005524">
    <property type="term" value="F:ATP binding"/>
    <property type="evidence" value="ECO:0007669"/>
    <property type="project" value="UniProtKB-KW"/>
</dbReference>
<dbReference type="InterPro" id="IPR032875">
    <property type="entry name" value="Succ_CoA_lig_flav_dom"/>
</dbReference>
<keyword evidence="2" id="KW-0547">Nucleotide-binding</keyword>
<evidence type="ECO:0000259" key="4">
    <source>
        <dbReference type="SMART" id="SM00881"/>
    </source>
</evidence>
<dbReference type="GO" id="GO:0043758">
    <property type="term" value="F:acetate-CoA ligase (ADP-forming) activity"/>
    <property type="evidence" value="ECO:0007669"/>
    <property type="project" value="InterPro"/>
</dbReference>
<dbReference type="InterPro" id="IPR003781">
    <property type="entry name" value="CoA-bd"/>
</dbReference>
<sequence>MAVVGASRRPESVGATLFANILKEDFTGVVYPVNPSWQSVGGVRCYPSVRALPEPPELAVIIVPAPGVAETLEALGRGGTRQAVIISSGFKEVGGEGIERESALRAIAARYRMNLVGPNCFGVFNTDPAVRLNATFSNTLPTRGSVGFISQSGALGAGILNYARAQGIGFTQFVSVGNRAGLDENDLLPALAEDPATRVILLYVEALAQGRRFLEVARKVTGRVPVLVIKSGRTPQGAQAALSHTGSLAQAQSDRLFDGLFEQAGVLRAQSLAELFQMAKVFSQGARRSGMRLAVLTNSGGPGIVAADAAVRSGLTLPALPEGTQQNLRSFLSVNGAFRNPVDMTADVPPRGYERALRLLLRSGQVDNVLVIATPTGNTGGAEVVEAILRARDRSPK</sequence>
<dbReference type="PANTHER" id="PTHR43334:SF1">
    <property type="entry name" value="3-HYDROXYPROPIONATE--COA LIGASE [ADP-FORMING]"/>
    <property type="match status" value="1"/>
</dbReference>
<evidence type="ECO:0000256" key="1">
    <source>
        <dbReference type="ARBA" id="ARBA00022598"/>
    </source>
</evidence>
<dbReference type="InterPro" id="IPR016102">
    <property type="entry name" value="Succinyl-CoA_synth-like"/>
</dbReference>
<accession>T1A8P9</accession>
<evidence type="ECO:0000313" key="5">
    <source>
        <dbReference type="EMBL" id="EQD53387.1"/>
    </source>
</evidence>
<feature type="domain" description="CoA-binding" evidence="4">
    <location>
        <begin position="1"/>
        <end position="90"/>
    </location>
</feature>
<proteinExistence type="predicted"/>
<evidence type="ECO:0000256" key="2">
    <source>
        <dbReference type="ARBA" id="ARBA00022741"/>
    </source>
</evidence>
<reference evidence="5" key="2">
    <citation type="journal article" date="2014" name="ISME J.">
        <title>Microbial stratification in low pH oxic and suboxic macroscopic growths along an acid mine drainage.</title>
        <authorList>
            <person name="Mendez-Garcia C."/>
            <person name="Mesa V."/>
            <person name="Sprenger R.R."/>
            <person name="Richter M."/>
            <person name="Diez M.S."/>
            <person name="Solano J."/>
            <person name="Bargiela R."/>
            <person name="Golyshina O.V."/>
            <person name="Manteca A."/>
            <person name="Ramos J.L."/>
            <person name="Gallego J.R."/>
            <person name="Llorente I."/>
            <person name="Martins Dos Santos V.A."/>
            <person name="Jensen O.N."/>
            <person name="Pelaez A.I."/>
            <person name="Sanchez J."/>
            <person name="Ferrer M."/>
        </authorList>
    </citation>
    <scope>NUCLEOTIDE SEQUENCE</scope>
</reference>
<dbReference type="InterPro" id="IPR051538">
    <property type="entry name" value="Acyl-CoA_Synth/Transferase"/>
</dbReference>
<dbReference type="InterPro" id="IPR036291">
    <property type="entry name" value="NAD(P)-bd_dom_sf"/>
</dbReference>
<dbReference type="EMBL" id="AUZY01006745">
    <property type="protein sequence ID" value="EQD53387.1"/>
    <property type="molecule type" value="Genomic_DNA"/>
</dbReference>
<dbReference type="Gene3D" id="3.40.50.261">
    <property type="entry name" value="Succinyl-CoA synthetase domains"/>
    <property type="match status" value="2"/>
</dbReference>
<dbReference type="SMART" id="SM00881">
    <property type="entry name" value="CoA_binding"/>
    <property type="match status" value="1"/>
</dbReference>
<name>T1A8P9_9ZZZZ</name>
<organism evidence="5">
    <name type="scientific">mine drainage metagenome</name>
    <dbReference type="NCBI Taxonomy" id="410659"/>
    <lineage>
        <taxon>unclassified sequences</taxon>
        <taxon>metagenomes</taxon>
        <taxon>ecological metagenomes</taxon>
    </lineage>
</organism>
<dbReference type="AlphaFoldDB" id="T1A8P9"/>
<comment type="caution">
    <text evidence="5">The sequence shown here is derived from an EMBL/GenBank/DDBJ whole genome shotgun (WGS) entry which is preliminary data.</text>
</comment>